<dbReference type="GO" id="GO:0016831">
    <property type="term" value="F:carboxy-lyase activity"/>
    <property type="evidence" value="ECO:0007669"/>
    <property type="project" value="TreeGrafter"/>
</dbReference>
<feature type="domain" description="Flavoprotein" evidence="8">
    <location>
        <begin position="3"/>
        <end position="174"/>
    </location>
</feature>
<keyword evidence="2 7" id="KW-0285">Flavoprotein</keyword>
<feature type="binding site" evidence="7">
    <location>
        <begin position="89"/>
        <end position="92"/>
    </location>
    <ligand>
        <name>FMN</name>
        <dbReference type="ChEBI" id="CHEBI:58210"/>
    </ligand>
</feature>
<dbReference type="NCBIfam" id="TIGR00421">
    <property type="entry name" value="ubiX_pad"/>
    <property type="match status" value="1"/>
</dbReference>
<proteinExistence type="inferred from homology"/>
<comment type="catalytic activity">
    <reaction evidence="5 7">
        <text>dimethylallyl phosphate + FMNH2 = prenylated FMNH2 + phosphate</text>
        <dbReference type="Rhea" id="RHEA:37743"/>
        <dbReference type="ChEBI" id="CHEBI:43474"/>
        <dbReference type="ChEBI" id="CHEBI:57618"/>
        <dbReference type="ChEBI" id="CHEBI:87467"/>
        <dbReference type="ChEBI" id="CHEBI:88052"/>
        <dbReference type="EC" id="2.5.1.129"/>
    </reaction>
</comment>
<dbReference type="SUPFAM" id="SSF52507">
    <property type="entry name" value="Homo-oligomeric flavin-containing Cys decarboxylases, HFCD"/>
    <property type="match status" value="1"/>
</dbReference>
<dbReference type="Gene3D" id="3.40.50.1950">
    <property type="entry name" value="Flavin prenyltransferase-like"/>
    <property type="match status" value="1"/>
</dbReference>
<sequence length="194" mass="21616">MTKRIIVGISGSTGPIYGIRLLEALQEVEEVETHLILSSWGEKTIRIETSYTPEDVKKLADVVHAPENQAASISSGSFQTDAMVIAPCSMKTLSAVAHGFADNLLSRAADVIMKERRKLIMMPREMPLHDIHLENMLKLSRMGVVMMPPVPAFYQQPESIEDIVNHTIARVLDQLGIDNDLAPRWLEKKKKSEG</sequence>
<gene>
    <name evidence="7" type="primary">ubiX</name>
    <name evidence="9" type="ORF">C6I21_06725</name>
</gene>
<keyword evidence="1 7" id="KW-0637">Prenyltransferase</keyword>
<dbReference type="NCBIfam" id="NF004685">
    <property type="entry name" value="PRK06029.1"/>
    <property type="match status" value="1"/>
</dbReference>
<evidence type="ECO:0000313" key="10">
    <source>
        <dbReference type="Proteomes" id="UP000243650"/>
    </source>
</evidence>
<name>A0A2P6MI79_ALKUR</name>
<dbReference type="EC" id="2.5.1.129" evidence="7"/>
<evidence type="ECO:0000313" key="9">
    <source>
        <dbReference type="EMBL" id="PRO65991.1"/>
    </source>
</evidence>
<dbReference type="HAMAP" id="MF_01984">
    <property type="entry name" value="ubiX_pad"/>
    <property type="match status" value="1"/>
</dbReference>
<dbReference type="RefSeq" id="WP_105958675.1">
    <property type="nucleotide sequence ID" value="NZ_PVNS01000005.1"/>
</dbReference>
<dbReference type="OrthoDB" id="9781577at2"/>
<dbReference type="FunFam" id="3.40.50.1950:FF:000001">
    <property type="entry name" value="Flavin prenyltransferase UbiX"/>
    <property type="match status" value="1"/>
</dbReference>
<dbReference type="GO" id="GO:0106141">
    <property type="term" value="F:flavin prenyltransferase activity"/>
    <property type="evidence" value="ECO:0007669"/>
    <property type="project" value="UniProtKB-EC"/>
</dbReference>
<comment type="caution">
    <text evidence="9">The sequence shown here is derived from an EMBL/GenBank/DDBJ whole genome shotgun (WGS) entry which is preliminary data.</text>
</comment>
<keyword evidence="3 7" id="KW-0288">FMN</keyword>
<feature type="binding site" evidence="7">
    <location>
        <position position="170"/>
    </location>
    <ligand>
        <name>dimethylallyl phosphate</name>
        <dbReference type="ChEBI" id="CHEBI:88052"/>
    </ligand>
</feature>
<dbReference type="PANTHER" id="PTHR43374">
    <property type="entry name" value="FLAVIN PRENYLTRANSFERASE"/>
    <property type="match status" value="1"/>
</dbReference>
<keyword evidence="10" id="KW-1185">Reference proteome</keyword>
<dbReference type="InterPro" id="IPR036551">
    <property type="entry name" value="Flavin_trans-like"/>
</dbReference>
<dbReference type="AlphaFoldDB" id="A0A2P6MI79"/>
<dbReference type="Proteomes" id="UP000243650">
    <property type="component" value="Unassembled WGS sequence"/>
</dbReference>
<evidence type="ECO:0000256" key="3">
    <source>
        <dbReference type="ARBA" id="ARBA00022643"/>
    </source>
</evidence>
<organism evidence="9 10">
    <name type="scientific">Alkalicoccus urumqiensis</name>
    <name type="common">Bacillus urumqiensis</name>
    <dbReference type="NCBI Taxonomy" id="1548213"/>
    <lineage>
        <taxon>Bacteria</taxon>
        <taxon>Bacillati</taxon>
        <taxon>Bacillota</taxon>
        <taxon>Bacilli</taxon>
        <taxon>Bacillales</taxon>
        <taxon>Bacillaceae</taxon>
        <taxon>Alkalicoccus</taxon>
    </lineage>
</organism>
<comment type="caution">
    <text evidence="7">Lacks conserved residue(s) required for the propagation of feature annotation.</text>
</comment>
<dbReference type="InterPro" id="IPR003382">
    <property type="entry name" value="Flavoprotein"/>
</dbReference>
<evidence type="ECO:0000256" key="4">
    <source>
        <dbReference type="ARBA" id="ARBA00022679"/>
    </source>
</evidence>
<evidence type="ECO:0000256" key="2">
    <source>
        <dbReference type="ARBA" id="ARBA00022630"/>
    </source>
</evidence>
<dbReference type="PANTHER" id="PTHR43374:SF1">
    <property type="entry name" value="FLAVIN PRENYLTRANSFERASE PAD1, MITOCHONDRIAL"/>
    <property type="match status" value="1"/>
</dbReference>
<dbReference type="EMBL" id="PVNS01000005">
    <property type="protein sequence ID" value="PRO65991.1"/>
    <property type="molecule type" value="Genomic_DNA"/>
</dbReference>
<comment type="similarity">
    <text evidence="6 7">Belongs to the UbiX/PAD1 family.</text>
</comment>
<comment type="function">
    <text evidence="7">Flavin prenyltransferase that catalyzes the synthesis of the prenylated FMN cofactor (prenyl-FMN) for 4-hydroxy-3-polyprenylbenzoic acid decarboxylase UbiD. The prenyltransferase is metal-independent and links a dimethylallyl moiety from dimethylallyl monophosphate (DMAP) to the flavin N5 and C6 atoms of FMN.</text>
</comment>
<reference evidence="9 10" key="1">
    <citation type="submission" date="2018-03" db="EMBL/GenBank/DDBJ databases">
        <title>Bacillus urumqiensis sp. nov., a moderately haloalkaliphilic bacterium isolated from a salt lake.</title>
        <authorList>
            <person name="Zhao B."/>
            <person name="Liao Z."/>
        </authorList>
    </citation>
    <scope>NUCLEOTIDE SEQUENCE [LARGE SCALE GENOMIC DNA]</scope>
    <source>
        <strain evidence="9 10">BZ-SZ-XJ18</strain>
    </source>
</reference>
<dbReference type="InterPro" id="IPR004507">
    <property type="entry name" value="UbiX-like"/>
</dbReference>
<keyword evidence="4 7" id="KW-0808">Transferase</keyword>
<feature type="binding site" evidence="7">
    <location>
        <position position="124"/>
    </location>
    <ligand>
        <name>FMN</name>
        <dbReference type="ChEBI" id="CHEBI:58210"/>
    </ligand>
</feature>
<evidence type="ECO:0000256" key="5">
    <source>
        <dbReference type="ARBA" id="ARBA00050612"/>
    </source>
</evidence>
<protein>
    <recommendedName>
        <fullName evidence="7">Flavin prenyltransferase UbiX</fullName>
        <ecNumber evidence="7">2.5.1.129</ecNumber>
    </recommendedName>
</protein>
<accession>A0A2P6MI79</accession>
<evidence type="ECO:0000256" key="7">
    <source>
        <dbReference type="HAMAP-Rule" id="MF_01984"/>
    </source>
</evidence>
<dbReference type="Pfam" id="PF02441">
    <property type="entry name" value="Flavoprotein"/>
    <property type="match status" value="1"/>
</dbReference>
<feature type="binding site" evidence="7">
    <location>
        <position position="38"/>
    </location>
    <ligand>
        <name>FMN</name>
        <dbReference type="ChEBI" id="CHEBI:58210"/>
    </ligand>
</feature>
<evidence type="ECO:0000259" key="8">
    <source>
        <dbReference type="Pfam" id="PF02441"/>
    </source>
</evidence>
<evidence type="ECO:0000256" key="6">
    <source>
        <dbReference type="ARBA" id="ARBA00060793"/>
    </source>
</evidence>
<feature type="binding site" evidence="7">
    <location>
        <position position="154"/>
    </location>
    <ligand>
        <name>dimethylallyl phosphate</name>
        <dbReference type="ChEBI" id="CHEBI:88052"/>
    </ligand>
</feature>
<evidence type="ECO:0000256" key="1">
    <source>
        <dbReference type="ARBA" id="ARBA00022602"/>
    </source>
</evidence>
<feature type="binding site" evidence="7">
    <location>
        <begin position="11"/>
        <end position="13"/>
    </location>
    <ligand>
        <name>FMN</name>
        <dbReference type="ChEBI" id="CHEBI:58210"/>
    </ligand>
</feature>